<protein>
    <submittedName>
        <fullName evidence="2">DUF5985 family protein</fullName>
    </submittedName>
</protein>
<name>A0ABZ0CLR9_9BURK</name>
<reference evidence="2 3" key="1">
    <citation type="submission" date="2023-10" db="EMBL/GenBank/DDBJ databases">
        <title>Bacteria for the degradation of biodegradable plastic PBAT(Polybutylene adipate terephthalate).</title>
        <authorList>
            <person name="Weon H.-Y."/>
            <person name="Yeon J."/>
        </authorList>
    </citation>
    <scope>NUCLEOTIDE SEQUENCE [LARGE SCALE GENOMIC DNA]</scope>
    <source>
        <strain evidence="2 3">SBD 7-3</strain>
    </source>
</reference>
<keyword evidence="1" id="KW-1133">Transmembrane helix</keyword>
<proteinExistence type="predicted"/>
<feature type="transmembrane region" description="Helical" evidence="1">
    <location>
        <begin position="6"/>
        <end position="24"/>
    </location>
</feature>
<accession>A0ABZ0CLR9</accession>
<keyword evidence="1" id="KW-0472">Membrane</keyword>
<keyword evidence="1" id="KW-0812">Transmembrane</keyword>
<dbReference type="Pfam" id="PF19447">
    <property type="entry name" value="DUF5985"/>
    <property type="match status" value="1"/>
</dbReference>
<gene>
    <name evidence="2" type="ORF">RXV79_13465</name>
</gene>
<dbReference type="EMBL" id="CP136336">
    <property type="protein sequence ID" value="WOB05929.1"/>
    <property type="molecule type" value="Genomic_DNA"/>
</dbReference>
<dbReference type="InterPro" id="IPR046027">
    <property type="entry name" value="DUF5985"/>
</dbReference>
<organism evidence="2 3">
    <name type="scientific">Piscinibacter gummiphilus</name>
    <dbReference type="NCBI Taxonomy" id="946333"/>
    <lineage>
        <taxon>Bacteria</taxon>
        <taxon>Pseudomonadati</taxon>
        <taxon>Pseudomonadota</taxon>
        <taxon>Betaproteobacteria</taxon>
        <taxon>Burkholderiales</taxon>
        <taxon>Sphaerotilaceae</taxon>
        <taxon>Piscinibacter</taxon>
    </lineage>
</organism>
<feature type="transmembrane region" description="Helical" evidence="1">
    <location>
        <begin position="31"/>
        <end position="53"/>
    </location>
</feature>
<evidence type="ECO:0000313" key="3">
    <source>
        <dbReference type="Proteomes" id="UP001303946"/>
    </source>
</evidence>
<feature type="transmembrane region" description="Helical" evidence="1">
    <location>
        <begin position="59"/>
        <end position="77"/>
    </location>
</feature>
<dbReference type="RefSeq" id="WP_316698046.1">
    <property type="nucleotide sequence ID" value="NZ_CP136336.1"/>
</dbReference>
<evidence type="ECO:0000313" key="2">
    <source>
        <dbReference type="EMBL" id="WOB05929.1"/>
    </source>
</evidence>
<dbReference type="Proteomes" id="UP001303946">
    <property type="component" value="Chromosome"/>
</dbReference>
<sequence>MSNVLIGAIAASSFAIGLFFLRYWRSSRDRFYLLFAASFLIEAVNRAAMGVIGVSELEPLHYCIRFIAYAVIVLAIWDKNRRR</sequence>
<evidence type="ECO:0000256" key="1">
    <source>
        <dbReference type="SAM" id="Phobius"/>
    </source>
</evidence>
<keyword evidence="3" id="KW-1185">Reference proteome</keyword>